<dbReference type="InterPro" id="IPR050457">
    <property type="entry name" value="ZnFinger_BTB_dom_contain"/>
</dbReference>
<feature type="region of interest" description="Disordered" evidence="1">
    <location>
        <begin position="284"/>
        <end position="333"/>
    </location>
</feature>
<evidence type="ECO:0000256" key="1">
    <source>
        <dbReference type="SAM" id="MobiDB-lite"/>
    </source>
</evidence>
<dbReference type="AlphaFoldDB" id="Q4S128"/>
<evidence type="ECO:0000313" key="3">
    <source>
        <dbReference type="EMBL" id="CAG05654.1"/>
    </source>
</evidence>
<dbReference type="PANTHER" id="PTHR46105">
    <property type="entry name" value="AGAP004733-PA"/>
    <property type="match status" value="1"/>
</dbReference>
<dbReference type="SMART" id="SM00225">
    <property type="entry name" value="BTB"/>
    <property type="match status" value="1"/>
</dbReference>
<comment type="caution">
    <text evidence="3">The sequence shown here is derived from an EMBL/GenBank/DDBJ whole genome shotgun (WGS) entry which is preliminary data.</text>
</comment>
<dbReference type="GO" id="GO:0000978">
    <property type="term" value="F:RNA polymerase II cis-regulatory region sequence-specific DNA binding"/>
    <property type="evidence" value="ECO:0007669"/>
    <property type="project" value="TreeGrafter"/>
</dbReference>
<organism evidence="3">
    <name type="scientific">Tetraodon nigroviridis</name>
    <name type="common">Spotted green pufferfish</name>
    <name type="synonym">Chelonodon nigroviridis</name>
    <dbReference type="NCBI Taxonomy" id="99883"/>
    <lineage>
        <taxon>Eukaryota</taxon>
        <taxon>Metazoa</taxon>
        <taxon>Chordata</taxon>
        <taxon>Craniata</taxon>
        <taxon>Vertebrata</taxon>
        <taxon>Euteleostomi</taxon>
        <taxon>Actinopterygii</taxon>
        <taxon>Neopterygii</taxon>
        <taxon>Teleostei</taxon>
        <taxon>Neoteleostei</taxon>
        <taxon>Acanthomorphata</taxon>
        <taxon>Eupercaria</taxon>
        <taxon>Tetraodontiformes</taxon>
        <taxon>Tetradontoidea</taxon>
        <taxon>Tetraodontidae</taxon>
        <taxon>Tetraodon</taxon>
    </lineage>
</organism>
<dbReference type="KEGG" id="tng:GSTEN00025750G001"/>
<dbReference type="EMBL" id="CAAE01014770">
    <property type="protein sequence ID" value="CAG05654.1"/>
    <property type="molecule type" value="Genomic_DNA"/>
</dbReference>
<reference evidence="3" key="2">
    <citation type="submission" date="2004-02" db="EMBL/GenBank/DDBJ databases">
        <authorList>
            <consortium name="Genoscope"/>
            <consortium name="Whitehead Institute Centre for Genome Research"/>
        </authorList>
    </citation>
    <scope>NUCLEOTIDE SEQUENCE</scope>
</reference>
<dbReference type="InterPro" id="IPR011333">
    <property type="entry name" value="SKP1/BTB/POZ_sf"/>
</dbReference>
<dbReference type="OrthoDB" id="5560627at2759"/>
<feature type="compositionally biased region" description="Polar residues" evidence="1">
    <location>
        <begin position="417"/>
        <end position="442"/>
    </location>
</feature>
<feature type="region of interest" description="Disordered" evidence="1">
    <location>
        <begin position="354"/>
        <end position="391"/>
    </location>
</feature>
<protein>
    <submittedName>
        <fullName evidence="3">(spotted green pufferfish) hypothetical protein</fullName>
    </submittedName>
</protein>
<evidence type="ECO:0000259" key="2">
    <source>
        <dbReference type="SMART" id="SM00225"/>
    </source>
</evidence>
<dbReference type="InterPro" id="IPR000210">
    <property type="entry name" value="BTB/POZ_dom"/>
</dbReference>
<sequence>MACAADSCIQFTRHASDVLLNLNRLRTMYILTDVTILSGPEVDPEGFAILLEFMYTSRLTLKESLIMAIMNTAIYLQMDHVVDTCHRFIKSRFVLSQLPFPPRLFVFFLYLSSFVHSDPTAKLPRDEFLGRAALRLQHVQRGHHPQQLSSLRAVSDSRIPFPLCKLADAKNAFADLSKSSVHHRHCSPHDSANMIRAEYTRAVGSSSSSIIHSTNYASREAVRDEEMRKESHEGVSQSIALGSRKRVFPVLTLDHPKDSGKDHSAQGEEDLIHQHYPLGISSVGRKSLMSSPQSPLKSDCQPNSPTESCSSKNASLSQGPGAPASQGAPDPKARNWKKYKFIVLNQSAEKEEVAIQDSALRSPQRHSLQPYLHPGDSENLDSQSTIKGNDHSEDLPVPQASRLNNIINSALEGSLRSGESQPPHYSSRLNCSSCGTPSSQHSEVCPKTSRSHLAEEMTELHSEYSDSSCGESVGSEFRRSYFHQVRGKTDGTK</sequence>
<dbReference type="SUPFAM" id="SSF54695">
    <property type="entry name" value="POZ domain"/>
    <property type="match status" value="1"/>
</dbReference>
<dbReference type="PANTHER" id="PTHR46105:SF28">
    <property type="entry name" value="ZINC FINGER PROTEIN 37-LIKE"/>
    <property type="match status" value="1"/>
</dbReference>
<name>Q4S128_TETNG</name>
<gene>
    <name evidence="3" type="ORF">GSTENG00025750001</name>
</gene>
<feature type="region of interest" description="Disordered" evidence="1">
    <location>
        <begin position="414"/>
        <end position="450"/>
    </location>
</feature>
<dbReference type="GO" id="GO:0000981">
    <property type="term" value="F:DNA-binding transcription factor activity, RNA polymerase II-specific"/>
    <property type="evidence" value="ECO:0007669"/>
    <property type="project" value="TreeGrafter"/>
</dbReference>
<feature type="compositionally biased region" description="Polar residues" evidence="1">
    <location>
        <begin position="288"/>
        <end position="318"/>
    </location>
</feature>
<accession>Q4S128</accession>
<dbReference type="Pfam" id="PF00651">
    <property type="entry name" value="BTB"/>
    <property type="match status" value="1"/>
</dbReference>
<feature type="domain" description="BTB" evidence="2">
    <location>
        <begin position="16"/>
        <end position="93"/>
    </location>
</feature>
<dbReference type="Gene3D" id="3.30.710.10">
    <property type="entry name" value="Potassium Channel Kv1.1, Chain A"/>
    <property type="match status" value="1"/>
</dbReference>
<proteinExistence type="predicted"/>
<reference evidence="3" key="1">
    <citation type="journal article" date="2004" name="Nature">
        <title>Genome duplication in the teleost fish Tetraodon nigroviridis reveals the early vertebrate proto-karyotype.</title>
        <authorList>
            <person name="Jaillon O."/>
            <person name="Aury J.-M."/>
            <person name="Brunet F."/>
            <person name="Petit J.-L."/>
            <person name="Stange-Thomann N."/>
            <person name="Mauceli E."/>
            <person name="Bouneau L."/>
            <person name="Fischer C."/>
            <person name="Ozouf-Costaz C."/>
            <person name="Bernot A."/>
            <person name="Nicaud S."/>
            <person name="Jaffe D."/>
            <person name="Fisher S."/>
            <person name="Lutfalla G."/>
            <person name="Dossat C."/>
            <person name="Segurens B."/>
            <person name="Dasilva C."/>
            <person name="Salanoubat M."/>
            <person name="Levy M."/>
            <person name="Boudet N."/>
            <person name="Castellano S."/>
            <person name="Anthouard V."/>
            <person name="Jubin C."/>
            <person name="Castelli V."/>
            <person name="Katinka M."/>
            <person name="Vacherie B."/>
            <person name="Biemont C."/>
            <person name="Skalli Z."/>
            <person name="Cattolico L."/>
            <person name="Poulain J."/>
            <person name="De Berardinis V."/>
            <person name="Cruaud C."/>
            <person name="Duprat S."/>
            <person name="Brottier P."/>
            <person name="Coutanceau J.-P."/>
            <person name="Gouzy J."/>
            <person name="Parra G."/>
            <person name="Lardier G."/>
            <person name="Chapple C."/>
            <person name="McKernan K.J."/>
            <person name="McEwan P."/>
            <person name="Bosak S."/>
            <person name="Kellis M."/>
            <person name="Volff J.-N."/>
            <person name="Guigo R."/>
            <person name="Zody M.C."/>
            <person name="Mesirov J."/>
            <person name="Lindblad-Toh K."/>
            <person name="Birren B."/>
            <person name="Nusbaum C."/>
            <person name="Kahn D."/>
            <person name="Robinson-Rechavi M."/>
            <person name="Laudet V."/>
            <person name="Schachter V."/>
            <person name="Quetier F."/>
            <person name="Saurin W."/>
            <person name="Scarpelli C."/>
            <person name="Wincker P."/>
            <person name="Lander E.S."/>
            <person name="Weissenbach J."/>
            <person name="Roest Crollius H."/>
        </authorList>
    </citation>
    <scope>NUCLEOTIDE SEQUENCE [LARGE SCALE GENOMIC DNA]</scope>
</reference>